<protein>
    <recommendedName>
        <fullName evidence="4">Alpha/beta hydrolase</fullName>
    </recommendedName>
</protein>
<organism evidence="2 3">
    <name type="scientific">Mycolicibacterium poriferae</name>
    <dbReference type="NCBI Taxonomy" id="39694"/>
    <lineage>
        <taxon>Bacteria</taxon>
        <taxon>Bacillati</taxon>
        <taxon>Actinomycetota</taxon>
        <taxon>Actinomycetes</taxon>
        <taxon>Mycobacteriales</taxon>
        <taxon>Mycobacteriaceae</taxon>
        <taxon>Mycolicibacterium</taxon>
    </lineage>
</organism>
<sequence length="593" mass="63455">MKVVFLHGIGDGDPDYGWLEGLNRGLIQAGHKPVEREQVIAPRYSSFLKTEGRPGKLPPLTYKPKDDTEARQQFERRQARVERLLRVQHGVRTFGFNLIPNPAWDAIPGPVFKHVPLMDLDQVRRYVQDEKVRASVMNHILDYLPTYGDVLLIAHSLGSVIAIDLLDHLAENLHVRRFITIGSPASIKALHQGSERLLKKFPYARVDDWSNFLNPRDIVPGGRGLASTFPGAQDFTLTTISGHDAATYLGEPAVVTLVADVLYPTKDIVRATSDITVRMTDAEASMLLLQHFAEAVARNIKDDDVRARYRATLNLLRDDLAAQLFQQSASGHPLSPEMLELSNGSLPRLPHRWEIHDAVGELVVLALTNPVTPHEIDPGEAPRKALQDIAVELGFSRRIGRVAGEAIDDVQASVASKGGVPWGRVLTAAAGVALLAAGPVGLAVAAPAGVFGAAAITGGLAAFGPGGMVGGLAMLGGLAGSGAAAATAAAVSGSATQAAGPNLETLMIRVAAEHAHKKLDLPHDASLWYQVTELETQISAALNRLSPFSDPKAQRISQLAAALATVNALLRFMIENGLSPAAITDGEPRAIQK</sequence>
<dbReference type="AlphaFoldDB" id="A0A6N4V7G2"/>
<dbReference type="InterPro" id="IPR029058">
    <property type="entry name" value="AB_hydrolase_fold"/>
</dbReference>
<dbReference type="Proteomes" id="UP000466785">
    <property type="component" value="Chromosome"/>
</dbReference>
<dbReference type="EMBL" id="AP022570">
    <property type="protein sequence ID" value="BBX50359.1"/>
    <property type="molecule type" value="Genomic_DNA"/>
</dbReference>
<keyword evidence="3" id="KW-1185">Reference proteome</keyword>
<reference evidence="2 3" key="1">
    <citation type="journal article" date="2019" name="Emerg. Microbes Infect.">
        <title>Comprehensive subspecies identification of 175 nontuberculous mycobacteria species based on 7547 genomic profiles.</title>
        <authorList>
            <person name="Matsumoto Y."/>
            <person name="Kinjo T."/>
            <person name="Motooka D."/>
            <person name="Nabeya D."/>
            <person name="Jung N."/>
            <person name="Uechi K."/>
            <person name="Horii T."/>
            <person name="Iida T."/>
            <person name="Fujita J."/>
            <person name="Nakamura S."/>
        </authorList>
    </citation>
    <scope>NUCLEOTIDE SEQUENCE [LARGE SCALE GENOMIC DNA]</scope>
    <source>
        <strain evidence="2 3">JCM 12603</strain>
    </source>
</reference>
<dbReference type="KEGG" id="mpof:MPOR_13850"/>
<feature type="region of interest" description="Disordered" evidence="1">
    <location>
        <begin position="50"/>
        <end position="69"/>
    </location>
</feature>
<evidence type="ECO:0000256" key="1">
    <source>
        <dbReference type="SAM" id="MobiDB-lite"/>
    </source>
</evidence>
<gene>
    <name evidence="2" type="ORF">MPOR_13850</name>
</gene>
<dbReference type="Gene3D" id="3.40.50.1820">
    <property type="entry name" value="alpha/beta hydrolase"/>
    <property type="match status" value="1"/>
</dbReference>
<dbReference type="SUPFAM" id="SSF53474">
    <property type="entry name" value="alpha/beta-Hydrolases"/>
    <property type="match status" value="1"/>
</dbReference>
<evidence type="ECO:0000313" key="3">
    <source>
        <dbReference type="Proteomes" id="UP000466785"/>
    </source>
</evidence>
<evidence type="ECO:0008006" key="4">
    <source>
        <dbReference type="Google" id="ProtNLM"/>
    </source>
</evidence>
<evidence type="ECO:0000313" key="2">
    <source>
        <dbReference type="EMBL" id="BBX50359.1"/>
    </source>
</evidence>
<accession>A0A6N4V7G2</accession>
<dbReference type="RefSeq" id="WP_163673066.1">
    <property type="nucleotide sequence ID" value="NZ_AP022570.1"/>
</dbReference>
<name>A0A6N4V7G2_9MYCO</name>
<proteinExistence type="predicted"/>